<dbReference type="Gene3D" id="2.60.40.10">
    <property type="entry name" value="Immunoglobulins"/>
    <property type="match status" value="3"/>
</dbReference>
<dbReference type="Gene3D" id="2.60.120.260">
    <property type="entry name" value="Galactose-binding domain-like"/>
    <property type="match status" value="1"/>
</dbReference>
<keyword evidence="4" id="KW-0472">Membrane</keyword>
<dbReference type="Pfam" id="PF01345">
    <property type="entry name" value="DUF11"/>
    <property type="match status" value="7"/>
</dbReference>
<dbReference type="InterPro" id="IPR047589">
    <property type="entry name" value="DUF11_rpt"/>
</dbReference>
<dbReference type="GO" id="GO:0006508">
    <property type="term" value="P:proteolysis"/>
    <property type="evidence" value="ECO:0007669"/>
    <property type="project" value="UniProtKB-KW"/>
</dbReference>
<keyword evidence="7" id="KW-1185">Reference proteome</keyword>
<protein>
    <submittedName>
        <fullName evidence="6">Proprotein convertase P-domain-containing protein</fullName>
    </submittedName>
</protein>
<name>A0A9X4BGE6_9GAMM</name>
<dbReference type="InterPro" id="IPR002884">
    <property type="entry name" value="P_dom"/>
</dbReference>
<accession>A0A9X4BGE6</accession>
<keyword evidence="4" id="KW-1133">Transmembrane helix</keyword>
<evidence type="ECO:0000256" key="2">
    <source>
        <dbReference type="ARBA" id="ARBA00022801"/>
    </source>
</evidence>
<dbReference type="Proteomes" id="UP001139971">
    <property type="component" value="Unassembled WGS sequence"/>
</dbReference>
<dbReference type="NCBIfam" id="TIGR01451">
    <property type="entry name" value="B_ant_repeat"/>
    <property type="match status" value="7"/>
</dbReference>
<dbReference type="Pfam" id="PF01483">
    <property type="entry name" value="P_proprotein"/>
    <property type="match status" value="1"/>
</dbReference>
<comment type="caution">
    <text evidence="6">The sequence shown here is derived from an EMBL/GenBank/DDBJ whole genome shotgun (WGS) entry which is preliminary data.</text>
</comment>
<dbReference type="InterPro" id="IPR013783">
    <property type="entry name" value="Ig-like_fold"/>
</dbReference>
<dbReference type="EMBL" id="JAOVZO020000003">
    <property type="protein sequence ID" value="MDC8011441.1"/>
    <property type="molecule type" value="Genomic_DNA"/>
</dbReference>
<evidence type="ECO:0000256" key="1">
    <source>
        <dbReference type="ARBA" id="ARBA00022670"/>
    </source>
</evidence>
<dbReference type="Gene3D" id="2.60.120.380">
    <property type="match status" value="1"/>
</dbReference>
<evidence type="ECO:0000313" key="7">
    <source>
        <dbReference type="Proteomes" id="UP001139971"/>
    </source>
</evidence>
<dbReference type="PANTHER" id="PTHR34819">
    <property type="entry name" value="LARGE CYSTEINE-RICH PERIPLASMIC PROTEIN OMCB"/>
    <property type="match status" value="1"/>
</dbReference>
<proteinExistence type="predicted"/>
<keyword evidence="1" id="KW-0645">Protease</keyword>
<dbReference type="InterPro" id="IPR008979">
    <property type="entry name" value="Galactose-bd-like_sf"/>
</dbReference>
<dbReference type="InterPro" id="IPR001434">
    <property type="entry name" value="OmcB-like_DUF11"/>
</dbReference>
<evidence type="ECO:0000259" key="5">
    <source>
        <dbReference type="PROSITE" id="PS51829"/>
    </source>
</evidence>
<dbReference type="RefSeq" id="WP_263545861.1">
    <property type="nucleotide sequence ID" value="NZ_JAOVZO020000003.1"/>
</dbReference>
<keyword evidence="2" id="KW-0378">Hydrolase</keyword>
<dbReference type="PROSITE" id="PS51829">
    <property type="entry name" value="P_HOMO_B"/>
    <property type="match status" value="1"/>
</dbReference>
<keyword evidence="4" id="KW-0812">Transmembrane</keyword>
<feature type="region of interest" description="Disordered" evidence="3">
    <location>
        <begin position="1024"/>
        <end position="1057"/>
    </location>
</feature>
<evidence type="ECO:0000313" key="6">
    <source>
        <dbReference type="EMBL" id="MDC8011441.1"/>
    </source>
</evidence>
<sequence>MLELYASDGTTILEGDEDDGSFGTLSSSIAGTTLATAGTYYLRVKHNSATAQLRPYHLYFQLRSGTPTPETEPNDTAPGQALPVGGWVDGSVASATDVDFYSITLNAGDTVFLSLDQDPERNGDSNLRLGLGVFDTLVLLVNDSGAGFAPYTAPDSEAYFMTVKDAGTYSIYVDTSAAATFGTYHLSATVFPRVTTGVNCTTYTSTNVPVAVPDVGSVTSTLTVPGNPRIADINVAIQGNHTFMADYDVHLISPAGNDVGLFTDVFNQTTGGRSLLDIVIDDEAAIPPAFQVSAGMRVQPEFNYRLAWFDGENAGGTWTLQVRDDVAVDTGSITGWSIEICEAPPPPACAPGFVPQTVYSTDFESGAAGFTHSGTADEWELGLPATVATATANPVAAFNTCASGTNCWKTDLDNTYNASSSQDLLSAPINLAGLSPPVVVSWAHRYQMDTATNDHYNVSIQQVGLPATAIRLFEHLDAVMTDAVGNPVVQVPASAGWGVVDKRADTMAGNNVELLFHLDSGTGATNFGGAAIDDVTVTACRAATADLSITKTDGVTTATPGGSVTYTITASNAGTDAVTGATVADSFPASLTCTWTCVGAGGGTCTAAGSGNINDATNLPVGGSVTYTATCAVNASATGTLSNTATVSSAISDPNPANNSATDTDTLTPNADLAITKTDGVTTATPGGSVTYTITASNAGPSNAPGSTIADTFPASLTCTWTCVGAGGGTCTAAGSGNIGDTANLPAGGSVTYTVSCAVSAAASGTLSNTATVAAPAGVTDPNPANNSATDTDTVTPSADLSITKTDGVASVTAGGSTTYTIVAANAGPSNATGATVADTFPASLTCAWTCVGAGGGTCTASGSGNIGDTVNLPAGGSTTYTATCAVALAATGTLSNTATVAAPAGVTDPNPANNAATDTDTINAAGANVAGTKTVAGTFTPGASVTYTVTLTNSGGPQGDNPGNEFTDVLPASLTLVSASASSGTAVASVGTNTVTWNGPIPIAGSVTITINATISPSATGTIANQGSISYDGDGNGTNDATRTTDDPAVGGAADPTQFTVGGAVSDLSITKTDGVASATPGGSTTYTIVASNAGPSNATGATVTDTFPAALTCTWTCAGAGGGTCAASGSGNIGDTVNIPDGGSVTYTATCAIGASASGSLANTASVAVPVGTNDPDPANNSATDTDTLAASADIAVTKTNGGTTSTAGGTTAYTVVVSNAGPSDAAGVTVNDTLPAALTCTWTCAGTAGGTCTASGSGSIADTANLPGGASVTYALACSISASATGSLVNTASAAAPAGTADPTPGNDSATDTDALGASADLAVTKTDGVTTVLAGGVLTYTIAATNATGPSAAIGATVNDTLPAECAAPTWACAATGGAVCPASGSGSIAASVDLPAGGAATFTVTCPVSVAAAIGTVITNTATIAAPAGLTDPTPGNDSATDTTTVAAREIAVPVPALGIWALLLAALGLVALARRGVRRTD</sequence>
<feature type="domain" description="P/Homo B" evidence="5">
    <location>
        <begin position="190"/>
        <end position="346"/>
    </location>
</feature>
<evidence type="ECO:0000256" key="4">
    <source>
        <dbReference type="SAM" id="Phobius"/>
    </source>
</evidence>
<dbReference type="SUPFAM" id="SSF49785">
    <property type="entry name" value="Galactose-binding domain-like"/>
    <property type="match status" value="1"/>
</dbReference>
<dbReference type="GO" id="GO:0004252">
    <property type="term" value="F:serine-type endopeptidase activity"/>
    <property type="evidence" value="ECO:0007669"/>
    <property type="project" value="InterPro"/>
</dbReference>
<reference evidence="6" key="1">
    <citation type="submission" date="2023-02" db="EMBL/GenBank/DDBJ databases">
        <title>Tahibacter soli sp. nov. isolated from soil.</title>
        <authorList>
            <person name="Baek J.H."/>
            <person name="Lee J.K."/>
            <person name="Choi D.G."/>
            <person name="Jeon C.O."/>
        </authorList>
    </citation>
    <scope>NUCLEOTIDE SEQUENCE</scope>
    <source>
        <strain evidence="6">BL</strain>
    </source>
</reference>
<organism evidence="6 7">
    <name type="scientific">Tahibacter soli</name>
    <dbReference type="NCBI Taxonomy" id="2983605"/>
    <lineage>
        <taxon>Bacteria</taxon>
        <taxon>Pseudomonadati</taxon>
        <taxon>Pseudomonadota</taxon>
        <taxon>Gammaproteobacteria</taxon>
        <taxon>Lysobacterales</taxon>
        <taxon>Rhodanobacteraceae</taxon>
        <taxon>Tahibacter</taxon>
    </lineage>
</organism>
<dbReference type="PANTHER" id="PTHR34819:SF3">
    <property type="entry name" value="CELL SURFACE PROTEIN"/>
    <property type="match status" value="1"/>
</dbReference>
<gene>
    <name evidence="6" type="ORF">OD750_002645</name>
</gene>
<dbReference type="InterPro" id="IPR051172">
    <property type="entry name" value="Chlamydia_OmcB"/>
</dbReference>
<evidence type="ECO:0000256" key="3">
    <source>
        <dbReference type="SAM" id="MobiDB-lite"/>
    </source>
</evidence>
<feature type="transmembrane region" description="Helical" evidence="4">
    <location>
        <begin position="1456"/>
        <end position="1479"/>
    </location>
</feature>